<dbReference type="InterPro" id="IPR011250">
    <property type="entry name" value="OMP/PagP_B-barrel"/>
</dbReference>
<dbReference type="InterPro" id="IPR027385">
    <property type="entry name" value="Beta-barrel_OMP"/>
</dbReference>
<evidence type="ECO:0000256" key="3">
    <source>
        <dbReference type="ARBA" id="ARBA00023136"/>
    </source>
</evidence>
<keyword evidence="2 6" id="KW-0732">Signal</keyword>
<name>A0A1E5XNT2_9HYPH</name>
<evidence type="ECO:0000256" key="1">
    <source>
        <dbReference type="ARBA" id="ARBA00004442"/>
    </source>
</evidence>
<sequence>MFSKFSSYGLVAALLLGALPATAADAQDSRWSEPYAPAPASEWTGFYAGIHGGLAPKASDFNIFKDSSLVGGVQAGYTMQLGPAVIGAELEGTYARGIVYGVGNGELEQNWSGAAKVRGGLALGGTLVYGTAGYAVARLDAGNNVVSDDQWVGGVLWGAGLEQSFGNGLSARVEYTQARFNDVDSTLTGNIHRTDDLTNHAVKAGLNFRF</sequence>
<dbReference type="GO" id="GO:0009279">
    <property type="term" value="C:cell outer membrane"/>
    <property type="evidence" value="ECO:0007669"/>
    <property type="project" value="UniProtKB-SubCell"/>
</dbReference>
<evidence type="ECO:0000313" key="8">
    <source>
        <dbReference type="EMBL" id="OEO30266.1"/>
    </source>
</evidence>
<keyword evidence="9" id="KW-1185">Reference proteome</keyword>
<dbReference type="PANTHER" id="PTHR34001">
    <property type="entry name" value="BLL7405 PROTEIN"/>
    <property type="match status" value="1"/>
</dbReference>
<accession>A0A1E5XNT2</accession>
<evidence type="ECO:0000259" key="7">
    <source>
        <dbReference type="Pfam" id="PF13505"/>
    </source>
</evidence>
<feature type="chain" id="PRO_5009190354" description="Outer membrane protein beta-barrel domain-containing protein" evidence="6">
    <location>
        <begin position="24"/>
        <end position="210"/>
    </location>
</feature>
<keyword evidence="4" id="KW-0998">Cell outer membrane</keyword>
<evidence type="ECO:0000256" key="5">
    <source>
        <dbReference type="ARBA" id="ARBA00038306"/>
    </source>
</evidence>
<evidence type="ECO:0000256" key="4">
    <source>
        <dbReference type="ARBA" id="ARBA00023237"/>
    </source>
</evidence>
<gene>
    <name evidence="8" type="ORF">VW23_021980</name>
</gene>
<reference evidence="8 9" key="1">
    <citation type="journal article" date="2015" name="Genome Announc.">
        <title>Genome Assemblies of Three Soil-Associated Devosia species: D. insulae, D. limi, and D. soli.</title>
        <authorList>
            <person name="Hassan Y.I."/>
            <person name="Lepp D."/>
            <person name="Zhou T."/>
        </authorList>
    </citation>
    <scope>NUCLEOTIDE SEQUENCE [LARGE SCALE GENOMIC DNA]</scope>
    <source>
        <strain evidence="8 9">DS-56</strain>
    </source>
</reference>
<evidence type="ECO:0000256" key="2">
    <source>
        <dbReference type="ARBA" id="ARBA00022729"/>
    </source>
</evidence>
<dbReference type="AlphaFoldDB" id="A0A1E5XNT2"/>
<comment type="caution">
    <text evidence="8">The sequence shown here is derived from an EMBL/GenBank/DDBJ whole genome shotgun (WGS) entry which is preliminary data.</text>
</comment>
<dbReference type="InterPro" id="IPR051692">
    <property type="entry name" value="OMP-like"/>
</dbReference>
<evidence type="ECO:0000313" key="9">
    <source>
        <dbReference type="Proteomes" id="UP000095463"/>
    </source>
</evidence>
<dbReference type="Pfam" id="PF13505">
    <property type="entry name" value="OMP_b-brl"/>
    <property type="match status" value="1"/>
</dbReference>
<dbReference type="Gene3D" id="2.40.160.20">
    <property type="match status" value="1"/>
</dbReference>
<protein>
    <recommendedName>
        <fullName evidence="7">Outer membrane protein beta-barrel domain-containing protein</fullName>
    </recommendedName>
</protein>
<proteinExistence type="inferred from homology"/>
<dbReference type="Proteomes" id="UP000095463">
    <property type="component" value="Unassembled WGS sequence"/>
</dbReference>
<evidence type="ECO:0000256" key="6">
    <source>
        <dbReference type="SAM" id="SignalP"/>
    </source>
</evidence>
<dbReference type="RefSeq" id="WP_069910472.1">
    <property type="nucleotide sequence ID" value="NZ_LAJE02000219.1"/>
</dbReference>
<dbReference type="EMBL" id="LAJE02000219">
    <property type="protein sequence ID" value="OEO30266.1"/>
    <property type="molecule type" value="Genomic_DNA"/>
</dbReference>
<comment type="subcellular location">
    <subcellularLocation>
        <location evidence="1">Cell outer membrane</location>
    </subcellularLocation>
</comment>
<dbReference type="OrthoDB" id="9815357at2"/>
<organism evidence="8 9">
    <name type="scientific">Devosia insulae DS-56</name>
    <dbReference type="NCBI Taxonomy" id="1116389"/>
    <lineage>
        <taxon>Bacteria</taxon>
        <taxon>Pseudomonadati</taxon>
        <taxon>Pseudomonadota</taxon>
        <taxon>Alphaproteobacteria</taxon>
        <taxon>Hyphomicrobiales</taxon>
        <taxon>Devosiaceae</taxon>
        <taxon>Devosia</taxon>
    </lineage>
</organism>
<keyword evidence="3" id="KW-0472">Membrane</keyword>
<dbReference type="PANTHER" id="PTHR34001:SF3">
    <property type="entry name" value="BLL7405 PROTEIN"/>
    <property type="match status" value="1"/>
</dbReference>
<dbReference type="SUPFAM" id="SSF56925">
    <property type="entry name" value="OMPA-like"/>
    <property type="match status" value="1"/>
</dbReference>
<feature type="domain" description="Outer membrane protein beta-barrel" evidence="7">
    <location>
        <begin position="12"/>
        <end position="210"/>
    </location>
</feature>
<comment type="similarity">
    <text evidence="5">Belongs to the Omp25/RopB family.</text>
</comment>
<feature type="signal peptide" evidence="6">
    <location>
        <begin position="1"/>
        <end position="23"/>
    </location>
</feature>